<keyword evidence="9" id="KW-0460">Magnesium</keyword>
<keyword evidence="8" id="KW-0067">ATP-binding</keyword>
<comment type="pathway">
    <text evidence="1">Cofactor biosynthesis; tetrahydrofolylpolyglutamate biosynthesis.</text>
</comment>
<evidence type="ECO:0000256" key="3">
    <source>
        <dbReference type="ARBA" id="ARBA00013025"/>
    </source>
</evidence>
<dbReference type="PANTHER" id="PTHR11136">
    <property type="entry name" value="FOLYLPOLYGLUTAMATE SYNTHASE-RELATED"/>
    <property type="match status" value="1"/>
</dbReference>
<dbReference type="UniPathway" id="UPA00850"/>
<keyword evidence="7" id="KW-0547">Nucleotide-binding</keyword>
<evidence type="ECO:0000256" key="11">
    <source>
        <dbReference type="ARBA" id="ARBA00030876"/>
    </source>
</evidence>
<comment type="caution">
    <text evidence="14">The sequence shown here is derived from an EMBL/GenBank/DDBJ whole genome shotgun (WGS) entry which is preliminary data.</text>
</comment>
<dbReference type="NCBIfam" id="TIGR01499">
    <property type="entry name" value="folC"/>
    <property type="match status" value="1"/>
</dbReference>
<dbReference type="AlphaFoldDB" id="A0A8H8BS65"/>
<evidence type="ECO:0000256" key="5">
    <source>
        <dbReference type="ARBA" id="ARBA00022598"/>
    </source>
</evidence>
<dbReference type="GO" id="GO:0006730">
    <property type="term" value="P:one-carbon metabolic process"/>
    <property type="evidence" value="ECO:0007669"/>
    <property type="project" value="UniProtKB-KW"/>
</dbReference>
<evidence type="ECO:0000256" key="1">
    <source>
        <dbReference type="ARBA" id="ARBA00005150"/>
    </source>
</evidence>
<comment type="similarity">
    <text evidence="2">Belongs to the folylpolyglutamate synthase family.</text>
</comment>
<name>A0A8H8BS65_9HELO</name>
<keyword evidence="5" id="KW-0436">Ligase</keyword>
<dbReference type="OrthoDB" id="5212574at2759"/>
<dbReference type="EMBL" id="JAFJYH010000058">
    <property type="protein sequence ID" value="KAG4421913.1"/>
    <property type="molecule type" value="Genomic_DNA"/>
</dbReference>
<evidence type="ECO:0000256" key="7">
    <source>
        <dbReference type="ARBA" id="ARBA00022741"/>
    </source>
</evidence>
<dbReference type="InterPro" id="IPR001645">
    <property type="entry name" value="Folylpolyglutamate_synth"/>
</dbReference>
<dbReference type="PROSITE" id="PS01011">
    <property type="entry name" value="FOLYLPOLYGLU_SYNT_1"/>
    <property type="match status" value="1"/>
</dbReference>
<dbReference type="InterPro" id="IPR036565">
    <property type="entry name" value="Mur-like_cat_sf"/>
</dbReference>
<dbReference type="InterPro" id="IPR036615">
    <property type="entry name" value="Mur_ligase_C_dom_sf"/>
</dbReference>
<keyword evidence="15" id="KW-1185">Reference proteome</keyword>
<dbReference type="EC" id="6.3.2.17" evidence="3"/>
<dbReference type="PANTHER" id="PTHR11136:SF5">
    <property type="entry name" value="FOLYLPOLYGLUTAMATE SYNTHASE, MITOCHONDRIAL"/>
    <property type="match status" value="1"/>
</dbReference>
<evidence type="ECO:0000256" key="12">
    <source>
        <dbReference type="ARBA" id="ARBA00047493"/>
    </source>
</evidence>
<evidence type="ECO:0000256" key="6">
    <source>
        <dbReference type="ARBA" id="ARBA00022723"/>
    </source>
</evidence>
<dbReference type="GO" id="GO:0005524">
    <property type="term" value="F:ATP binding"/>
    <property type="evidence" value="ECO:0007669"/>
    <property type="project" value="UniProtKB-KW"/>
</dbReference>
<dbReference type="GO" id="GO:0005829">
    <property type="term" value="C:cytosol"/>
    <property type="evidence" value="ECO:0007669"/>
    <property type="project" value="TreeGrafter"/>
</dbReference>
<keyword evidence="6" id="KW-0479">Metal-binding</keyword>
<evidence type="ECO:0000256" key="13">
    <source>
        <dbReference type="SAM" id="MobiDB-lite"/>
    </source>
</evidence>
<keyword evidence="4" id="KW-0554">One-carbon metabolism</keyword>
<dbReference type="Proteomes" id="UP000664132">
    <property type="component" value="Unassembled WGS sequence"/>
</dbReference>
<evidence type="ECO:0000256" key="8">
    <source>
        <dbReference type="ARBA" id="ARBA00022840"/>
    </source>
</evidence>
<dbReference type="GO" id="GO:0046872">
    <property type="term" value="F:metal ion binding"/>
    <property type="evidence" value="ECO:0007669"/>
    <property type="project" value="UniProtKB-KW"/>
</dbReference>
<evidence type="ECO:0000256" key="4">
    <source>
        <dbReference type="ARBA" id="ARBA00022563"/>
    </source>
</evidence>
<proteinExistence type="inferred from homology"/>
<dbReference type="Gene3D" id="3.90.190.20">
    <property type="entry name" value="Mur ligase, C-terminal domain"/>
    <property type="match status" value="1"/>
</dbReference>
<evidence type="ECO:0000256" key="9">
    <source>
        <dbReference type="ARBA" id="ARBA00022842"/>
    </source>
</evidence>
<evidence type="ECO:0000313" key="14">
    <source>
        <dbReference type="EMBL" id="KAG4421913.1"/>
    </source>
</evidence>
<dbReference type="GO" id="GO:0005739">
    <property type="term" value="C:mitochondrion"/>
    <property type="evidence" value="ECO:0007669"/>
    <property type="project" value="TreeGrafter"/>
</dbReference>
<sequence length="502" mass="55266">MDTNYQKAIALLNRRIRPSRPSTEPLKNTPELTRMPTLTGGSDFKGTPSILGMKQWLGELGHSAASINKLNIIHVAGTKGKGSTCAFIDSILRAHAKRSGFPRKVGLYTSPHLIYPEERIRINFEPLSRDLFAKYIFEVDNLLTRSGSQEFATRPRHLQLLALLAFHIFIREGVDAAIFETHHGGEYDSTNVIEKPIATVVTTLGLDHVKQLGSSIESIAWHKAGIFKSGAQAISAPQESRATEALRKRASEKGVNLQFAEPDTSLPSDIVQLKPAVQRTNCSVAVATVRSFLDQMDDKSSSNLTSSDILQGIKQFSWPGRFQIVRDNQYQWFLDSAHNEMSVGIAAEWFLETSKMQTITSPVARILIFSMITNQRDAAAVFQRLAISLASSGIQHVIFTTYALDHDAEAKDNPQSEFLKTPSADQQSYATIWRRAHPDANISFEPTIRGALDLARDIGEAYGSVQTLITGSQHLVGGALFLLQTTDTTQTSETGNGESGNE</sequence>
<comment type="catalytic activity">
    <reaction evidence="12">
        <text>(6S)-5,6,7,8-tetrahydrofolyl-(gamma-L-Glu)(n) + L-glutamate + ATP = (6S)-5,6,7,8-tetrahydrofolyl-(gamma-L-Glu)(n+1) + ADP + phosphate + H(+)</text>
        <dbReference type="Rhea" id="RHEA:10580"/>
        <dbReference type="Rhea" id="RHEA-COMP:14738"/>
        <dbReference type="Rhea" id="RHEA-COMP:14740"/>
        <dbReference type="ChEBI" id="CHEBI:15378"/>
        <dbReference type="ChEBI" id="CHEBI:29985"/>
        <dbReference type="ChEBI" id="CHEBI:30616"/>
        <dbReference type="ChEBI" id="CHEBI:43474"/>
        <dbReference type="ChEBI" id="CHEBI:141005"/>
        <dbReference type="ChEBI" id="CHEBI:456216"/>
        <dbReference type="EC" id="6.3.2.17"/>
    </reaction>
</comment>
<protein>
    <recommendedName>
        <fullName evidence="3">tetrahydrofolate synthase</fullName>
        <ecNumber evidence="3">6.3.2.17</ecNumber>
    </recommendedName>
    <alternativeName>
        <fullName evidence="11">Folylpoly-gamma-glutamate synthetase</fullName>
    </alternativeName>
    <alternativeName>
        <fullName evidence="10">Tetrahydrofolylpolyglutamate synthase</fullName>
    </alternativeName>
</protein>
<dbReference type="Gene3D" id="3.40.1190.10">
    <property type="entry name" value="Mur-like, catalytic domain"/>
    <property type="match status" value="1"/>
</dbReference>
<dbReference type="SUPFAM" id="SSF53623">
    <property type="entry name" value="MurD-like peptide ligases, catalytic domain"/>
    <property type="match status" value="1"/>
</dbReference>
<dbReference type="InterPro" id="IPR018109">
    <property type="entry name" value="Folylpolyglutamate_synth_CS"/>
</dbReference>
<feature type="region of interest" description="Disordered" evidence="13">
    <location>
        <begin position="17"/>
        <end position="39"/>
    </location>
</feature>
<dbReference type="GO" id="GO:0004326">
    <property type="term" value="F:tetrahydrofolylpolyglutamate synthase activity"/>
    <property type="evidence" value="ECO:0007669"/>
    <property type="project" value="UniProtKB-EC"/>
</dbReference>
<evidence type="ECO:0000256" key="10">
    <source>
        <dbReference type="ARBA" id="ARBA00030592"/>
    </source>
</evidence>
<reference evidence="14" key="1">
    <citation type="submission" date="2021-02" db="EMBL/GenBank/DDBJ databases">
        <title>Genome sequence Cadophora malorum strain M34.</title>
        <authorList>
            <person name="Stefanovic E."/>
            <person name="Vu D."/>
            <person name="Scully C."/>
            <person name="Dijksterhuis J."/>
            <person name="Roader J."/>
            <person name="Houbraken J."/>
        </authorList>
    </citation>
    <scope>NUCLEOTIDE SEQUENCE</scope>
    <source>
        <strain evidence="14">M34</strain>
    </source>
</reference>
<evidence type="ECO:0000313" key="15">
    <source>
        <dbReference type="Proteomes" id="UP000664132"/>
    </source>
</evidence>
<accession>A0A8H8BS65</accession>
<evidence type="ECO:0000256" key="2">
    <source>
        <dbReference type="ARBA" id="ARBA00008276"/>
    </source>
</evidence>
<organism evidence="14 15">
    <name type="scientific">Cadophora malorum</name>
    <dbReference type="NCBI Taxonomy" id="108018"/>
    <lineage>
        <taxon>Eukaryota</taxon>
        <taxon>Fungi</taxon>
        <taxon>Dikarya</taxon>
        <taxon>Ascomycota</taxon>
        <taxon>Pezizomycotina</taxon>
        <taxon>Leotiomycetes</taxon>
        <taxon>Helotiales</taxon>
        <taxon>Ploettnerulaceae</taxon>
        <taxon>Cadophora</taxon>
    </lineage>
</organism>
<dbReference type="SUPFAM" id="SSF53244">
    <property type="entry name" value="MurD-like peptide ligases, peptide-binding domain"/>
    <property type="match status" value="1"/>
</dbReference>
<gene>
    <name evidence="14" type="ORF">IFR04_005025</name>
</gene>